<feature type="transmembrane region" description="Helical" evidence="3">
    <location>
        <begin position="189"/>
        <end position="208"/>
    </location>
</feature>
<evidence type="ECO:0000256" key="2">
    <source>
        <dbReference type="SAM" id="MobiDB-lite"/>
    </source>
</evidence>
<dbReference type="AlphaFoldDB" id="A0A2V1IVU3"/>
<dbReference type="RefSeq" id="WP_107036795.1">
    <property type="nucleotide sequence ID" value="NZ_CP098825.1"/>
</dbReference>
<evidence type="ECO:0000256" key="3">
    <source>
        <dbReference type="SAM" id="Phobius"/>
    </source>
</evidence>
<dbReference type="EMBL" id="PUBV01000031">
    <property type="protein sequence ID" value="PWB06204.1"/>
    <property type="molecule type" value="Genomic_DNA"/>
</dbReference>
<feature type="coiled-coil region" evidence="1">
    <location>
        <begin position="18"/>
        <end position="45"/>
    </location>
</feature>
<organism evidence="4 5">
    <name type="scientific">Paramuribaculum intestinale</name>
    <dbReference type="NCBI Taxonomy" id="2094151"/>
    <lineage>
        <taxon>Bacteria</taxon>
        <taxon>Pseudomonadati</taxon>
        <taxon>Bacteroidota</taxon>
        <taxon>Bacteroidia</taxon>
        <taxon>Bacteroidales</taxon>
        <taxon>Muribaculaceae</taxon>
        <taxon>Paramuribaculum</taxon>
    </lineage>
</organism>
<dbReference type="GeneID" id="93425215"/>
<proteinExistence type="predicted"/>
<gene>
    <name evidence="4" type="ORF">C5O25_11020</name>
</gene>
<feature type="region of interest" description="Disordered" evidence="2">
    <location>
        <begin position="278"/>
        <end position="344"/>
    </location>
</feature>
<reference evidence="5" key="1">
    <citation type="submission" date="2018-02" db="EMBL/GenBank/DDBJ databases">
        <authorList>
            <person name="Clavel T."/>
            <person name="Strowig T."/>
        </authorList>
    </citation>
    <scope>NUCLEOTIDE SEQUENCE [LARGE SCALE GENOMIC DNA]</scope>
    <source>
        <strain evidence="5">DSM 100764</strain>
    </source>
</reference>
<keyword evidence="3" id="KW-0812">Transmembrane</keyword>
<dbReference type="Proteomes" id="UP000244925">
    <property type="component" value="Unassembled WGS sequence"/>
</dbReference>
<protein>
    <submittedName>
        <fullName evidence="4">Uncharacterized protein</fullName>
    </submittedName>
</protein>
<comment type="caution">
    <text evidence="4">The sequence shown here is derived from an EMBL/GenBank/DDBJ whole genome shotgun (WGS) entry which is preliminary data.</text>
</comment>
<evidence type="ECO:0000313" key="5">
    <source>
        <dbReference type="Proteomes" id="UP000244925"/>
    </source>
</evidence>
<keyword evidence="3" id="KW-0472">Membrane</keyword>
<keyword evidence="5" id="KW-1185">Reference proteome</keyword>
<feature type="compositionally biased region" description="Basic and acidic residues" evidence="2">
    <location>
        <begin position="278"/>
        <end position="287"/>
    </location>
</feature>
<keyword evidence="1" id="KW-0175">Coiled coil</keyword>
<sequence>MAKKDNISLVPQCGDMDMELLRRQMKRLEDALTEIKNEMANVATKISAPVMLPATPEPMEITEIKIPDNLAKSEDVATLTGIIQTMNGSMALVVQGMADLKKAVEAMPKPEDKTDEIVKKASEVFVSKVTSNLTPIIEKGHTESYYNGRKQYDGISVKDAADIYYQINGLRTDEDLKEKLAKRDKKIKILSFVIIGLVDIIFGLGYWIHSVKVENRELTNIEWLYRAQRAISNDSKFIDRIEKDMLGTDEAEKDGWKDLIVTRESTGPEFNFFYPHDDWQSKKKEESPQEVDPAQSESKPDEIPMPHKSPTRYTPGEIEAIKQMRANPHIPDDAKPSLPEGYEY</sequence>
<evidence type="ECO:0000313" key="4">
    <source>
        <dbReference type="EMBL" id="PWB06204.1"/>
    </source>
</evidence>
<evidence type="ECO:0000256" key="1">
    <source>
        <dbReference type="SAM" id="Coils"/>
    </source>
</evidence>
<accession>A0A2V1IVU3</accession>
<keyword evidence="3" id="KW-1133">Transmembrane helix</keyword>
<name>A0A2V1IVU3_9BACT</name>